<organism evidence="1 2">
    <name type="scientific">bacterium (Candidatus Blackallbacteria) CG17_big_fil_post_rev_8_21_14_2_50_48_46</name>
    <dbReference type="NCBI Taxonomy" id="2014261"/>
    <lineage>
        <taxon>Bacteria</taxon>
        <taxon>Candidatus Blackallbacteria</taxon>
    </lineage>
</organism>
<gene>
    <name evidence="1" type="ORF">COW36_01965</name>
</gene>
<dbReference type="AlphaFoldDB" id="A0A2M7GAM1"/>
<reference evidence="1 2" key="1">
    <citation type="submission" date="2017-09" db="EMBL/GenBank/DDBJ databases">
        <title>Depth-based differentiation of microbial function through sediment-hosted aquifers and enrichment of novel symbionts in the deep terrestrial subsurface.</title>
        <authorList>
            <person name="Probst A.J."/>
            <person name="Ladd B."/>
            <person name="Jarett J.K."/>
            <person name="Geller-Mcgrath D.E."/>
            <person name="Sieber C.M."/>
            <person name="Emerson J.B."/>
            <person name="Anantharaman K."/>
            <person name="Thomas B.C."/>
            <person name="Malmstrom R."/>
            <person name="Stieglmeier M."/>
            <person name="Klingl A."/>
            <person name="Woyke T."/>
            <person name="Ryan C.M."/>
            <person name="Banfield J.F."/>
        </authorList>
    </citation>
    <scope>NUCLEOTIDE SEQUENCE [LARGE SCALE GENOMIC DNA]</scope>
    <source>
        <strain evidence="1">CG17_big_fil_post_rev_8_21_14_2_50_48_46</strain>
    </source>
</reference>
<name>A0A2M7GAM1_9BACT</name>
<proteinExistence type="predicted"/>
<dbReference type="EMBL" id="PFFQ01000005">
    <property type="protein sequence ID" value="PIW19200.1"/>
    <property type="molecule type" value="Genomic_DNA"/>
</dbReference>
<protein>
    <recommendedName>
        <fullName evidence="3">DNA-binding domain-containing protein</fullName>
    </recommendedName>
</protein>
<evidence type="ECO:0000313" key="1">
    <source>
        <dbReference type="EMBL" id="PIW19200.1"/>
    </source>
</evidence>
<comment type="caution">
    <text evidence="1">The sequence shown here is derived from an EMBL/GenBank/DDBJ whole genome shotgun (WGS) entry which is preliminary data.</text>
</comment>
<dbReference type="Proteomes" id="UP000231019">
    <property type="component" value="Unassembled WGS sequence"/>
</dbReference>
<sequence>MNGLSAWEQVWEEWFIETRMTDLPTASVSHLPACVPSERELWLQSARFSLQQKLRSHIPVRIVNLLGPEYLEELLLQMPRTVIAHSLGPSFSLALLLQLNEQIQQEGLLIPHLSQVLNFEIALLQRVFYRLPPLFPAEFQPLLSDWVCLISGGPFFIDILEWLRLGQPLPACSELPLQDYLLIRDMAGSRLEALPSDVAECLKRCNGKSAWEEIVAEVLNETSDPQLGAAALKDWGNYLIKRGILKVSAEHELRMLINDR</sequence>
<evidence type="ECO:0008006" key="3">
    <source>
        <dbReference type="Google" id="ProtNLM"/>
    </source>
</evidence>
<evidence type="ECO:0000313" key="2">
    <source>
        <dbReference type="Proteomes" id="UP000231019"/>
    </source>
</evidence>
<accession>A0A2M7GAM1</accession>